<keyword evidence="4" id="KW-1185">Reference proteome</keyword>
<proteinExistence type="predicted"/>
<feature type="region of interest" description="Disordered" evidence="1">
    <location>
        <begin position="23"/>
        <end position="81"/>
    </location>
</feature>
<dbReference type="Pfam" id="PF07396">
    <property type="entry name" value="Porin_O_P"/>
    <property type="match status" value="1"/>
</dbReference>
<feature type="compositionally biased region" description="Polar residues" evidence="1">
    <location>
        <begin position="49"/>
        <end position="66"/>
    </location>
</feature>
<gene>
    <name evidence="3" type="ordered locus">Gura_3887</name>
</gene>
<feature type="chain" id="PRO_5002683313" evidence="2">
    <location>
        <begin position="24"/>
        <end position="499"/>
    </location>
</feature>
<dbReference type="InterPro" id="IPR010870">
    <property type="entry name" value="Porin_O/P"/>
</dbReference>
<protein>
    <submittedName>
        <fullName evidence="3">Phosphate-selective porin O and P</fullName>
    </submittedName>
</protein>
<organism evidence="3 4">
    <name type="scientific">Geotalea uraniireducens (strain Rf4)</name>
    <name type="common">Geobacter uraniireducens</name>
    <dbReference type="NCBI Taxonomy" id="351605"/>
    <lineage>
        <taxon>Bacteria</taxon>
        <taxon>Pseudomonadati</taxon>
        <taxon>Thermodesulfobacteriota</taxon>
        <taxon>Desulfuromonadia</taxon>
        <taxon>Geobacterales</taxon>
        <taxon>Geobacteraceae</taxon>
        <taxon>Geotalea</taxon>
    </lineage>
</organism>
<dbReference type="Proteomes" id="UP000006695">
    <property type="component" value="Chromosome"/>
</dbReference>
<dbReference type="Gene3D" id="2.40.160.10">
    <property type="entry name" value="Porin"/>
    <property type="match status" value="1"/>
</dbReference>
<evidence type="ECO:0000256" key="2">
    <source>
        <dbReference type="SAM" id="SignalP"/>
    </source>
</evidence>
<dbReference type="KEGG" id="gur:Gura_3887"/>
<name>A5G8B8_GEOUR</name>
<dbReference type="HOGENOM" id="CLU_039291_0_0_7"/>
<dbReference type="InterPro" id="IPR023614">
    <property type="entry name" value="Porin_dom_sf"/>
</dbReference>
<dbReference type="AlphaFoldDB" id="A5G8B8"/>
<dbReference type="EMBL" id="CP000698">
    <property type="protein sequence ID" value="ABQ28036.1"/>
    <property type="molecule type" value="Genomic_DNA"/>
</dbReference>
<dbReference type="OrthoDB" id="6666566at2"/>
<dbReference type="RefSeq" id="WP_011940680.1">
    <property type="nucleotide sequence ID" value="NC_009483.1"/>
</dbReference>
<feature type="signal peptide" evidence="2">
    <location>
        <begin position="1"/>
        <end position="23"/>
    </location>
</feature>
<evidence type="ECO:0000256" key="1">
    <source>
        <dbReference type="SAM" id="MobiDB-lite"/>
    </source>
</evidence>
<evidence type="ECO:0000313" key="4">
    <source>
        <dbReference type="Proteomes" id="UP000006695"/>
    </source>
</evidence>
<sequence length="499" mass="54924">MKVVKVASLLLLGLVLLAPASWSAESAAVPENTDEQAVSEEKKDDALKSSDQASGVETSDPSTASAATEKDPDDEPVTQGDLNGLRTELETLRDQFQTNYDQKTATTSRSLKFGGSATTKFVVSDDPAVKEGFGTPSLNLKFSGNLRKDYEDGKNVDYVFGTNAGGSDLTLRIQDAYLSYSILPSNDVTKPYLYVYVGQQKKIFGLEATASEEYKPTINGAQFTKALSLDERDIGLVLSGDLFPHNDYGFSKYRVPAIAYSIGVVNGSGPNKADDNDNKDVFARVAFNAPVDYNDFLRGLTLGVSGYWGVKTATATRTSTTTVNVPNATPPPATISVTTNTTDTTLSQKGDKNRYGGDLSYVNTPVGFTLEYVRGEDPSLSKEKIKNGTITTPSTFRSVKSEGITFTLFYNFGEQFQKSYKEQTRYGDWYPQTIQPFLRFDRFDPDLDAEDDRKDIYTIGFNWFFAPTTKLQLNYNIVSGQIPKAQKNNEFLAQFQYGF</sequence>
<accession>A5G8B8</accession>
<dbReference type="STRING" id="351605.Gura_3887"/>
<keyword evidence="2" id="KW-0732">Signal</keyword>
<feature type="compositionally biased region" description="Basic and acidic residues" evidence="1">
    <location>
        <begin position="39"/>
        <end position="48"/>
    </location>
</feature>
<evidence type="ECO:0000313" key="3">
    <source>
        <dbReference type="EMBL" id="ABQ28036.1"/>
    </source>
</evidence>
<reference evidence="3 4" key="1">
    <citation type="submission" date="2007-05" db="EMBL/GenBank/DDBJ databases">
        <title>Complete sequence of Geobacter uraniireducens Rf4.</title>
        <authorList>
            <consortium name="US DOE Joint Genome Institute"/>
            <person name="Copeland A."/>
            <person name="Lucas S."/>
            <person name="Lapidus A."/>
            <person name="Barry K."/>
            <person name="Detter J.C."/>
            <person name="Glavina del Rio T."/>
            <person name="Hammon N."/>
            <person name="Israni S."/>
            <person name="Dalin E."/>
            <person name="Tice H."/>
            <person name="Pitluck S."/>
            <person name="Chertkov O."/>
            <person name="Brettin T."/>
            <person name="Bruce D."/>
            <person name="Han C."/>
            <person name="Schmutz J."/>
            <person name="Larimer F."/>
            <person name="Land M."/>
            <person name="Hauser L."/>
            <person name="Kyrpides N."/>
            <person name="Mikhailova N."/>
            <person name="Shelobolina E."/>
            <person name="Aklujkar M."/>
            <person name="Lovley D."/>
            <person name="Richardson P."/>
        </authorList>
    </citation>
    <scope>NUCLEOTIDE SEQUENCE [LARGE SCALE GENOMIC DNA]</scope>
    <source>
        <strain evidence="3 4">Rf4</strain>
    </source>
</reference>